<evidence type="ECO:0000313" key="3">
    <source>
        <dbReference type="Proteomes" id="UP000215914"/>
    </source>
</evidence>
<name>A0A251U574_HELAN</name>
<evidence type="ECO:0000313" key="2">
    <source>
        <dbReference type="EMBL" id="OTG18006.1"/>
    </source>
</evidence>
<accession>A0A251U574</accession>
<dbReference type="AlphaFoldDB" id="A0A251U574"/>
<dbReference type="EMBL" id="CM007897">
    <property type="protein sequence ID" value="OTG18006.1"/>
    <property type="molecule type" value="Genomic_DNA"/>
</dbReference>
<dbReference type="InParanoid" id="A0A251U574"/>
<reference evidence="2" key="2">
    <citation type="submission" date="2017-02" db="EMBL/GenBank/DDBJ databases">
        <title>Sunflower complete genome.</title>
        <authorList>
            <person name="Langlade N."/>
            <person name="Munos S."/>
        </authorList>
    </citation>
    <scope>NUCLEOTIDE SEQUENCE [LARGE SCALE GENOMIC DNA]</scope>
    <source>
        <tissue evidence="2">Leaves</tissue>
    </source>
</reference>
<evidence type="ECO:0000313" key="1">
    <source>
        <dbReference type="EMBL" id="KAF5794567.1"/>
    </source>
</evidence>
<gene>
    <name evidence="2" type="ORF">HannXRQ_Chr08g0218381</name>
    <name evidence="1" type="ORF">HanXRQr2_Chr08g0329541</name>
</gene>
<reference evidence="1 3" key="1">
    <citation type="journal article" date="2017" name="Nature">
        <title>The sunflower genome provides insights into oil metabolism, flowering and Asterid evolution.</title>
        <authorList>
            <person name="Badouin H."/>
            <person name="Gouzy J."/>
            <person name="Grassa C.J."/>
            <person name="Murat F."/>
            <person name="Staton S.E."/>
            <person name="Cottret L."/>
            <person name="Lelandais-Briere C."/>
            <person name="Owens G.L."/>
            <person name="Carrere S."/>
            <person name="Mayjonade B."/>
            <person name="Legrand L."/>
            <person name="Gill N."/>
            <person name="Kane N.C."/>
            <person name="Bowers J.E."/>
            <person name="Hubner S."/>
            <person name="Bellec A."/>
            <person name="Berard A."/>
            <person name="Berges H."/>
            <person name="Blanchet N."/>
            <person name="Boniface M.C."/>
            <person name="Brunel D."/>
            <person name="Catrice O."/>
            <person name="Chaidir N."/>
            <person name="Claudel C."/>
            <person name="Donnadieu C."/>
            <person name="Faraut T."/>
            <person name="Fievet G."/>
            <person name="Helmstetter N."/>
            <person name="King M."/>
            <person name="Knapp S.J."/>
            <person name="Lai Z."/>
            <person name="Le Paslier M.C."/>
            <person name="Lippi Y."/>
            <person name="Lorenzon L."/>
            <person name="Mandel J.R."/>
            <person name="Marage G."/>
            <person name="Marchand G."/>
            <person name="Marquand E."/>
            <person name="Bret-Mestries E."/>
            <person name="Morien E."/>
            <person name="Nambeesan S."/>
            <person name="Nguyen T."/>
            <person name="Pegot-Espagnet P."/>
            <person name="Pouilly N."/>
            <person name="Raftis F."/>
            <person name="Sallet E."/>
            <person name="Schiex T."/>
            <person name="Thomas J."/>
            <person name="Vandecasteele C."/>
            <person name="Vares D."/>
            <person name="Vear F."/>
            <person name="Vautrin S."/>
            <person name="Crespi M."/>
            <person name="Mangin B."/>
            <person name="Burke J.M."/>
            <person name="Salse J."/>
            <person name="Munos S."/>
            <person name="Vincourt P."/>
            <person name="Rieseberg L.H."/>
            <person name="Langlade N.B."/>
        </authorList>
    </citation>
    <scope>NUCLEOTIDE SEQUENCE [LARGE SCALE GENOMIC DNA]</scope>
    <source>
        <strain evidence="3">cv. SF193</strain>
        <tissue evidence="1">Leaves</tissue>
    </source>
</reference>
<reference evidence="1" key="3">
    <citation type="submission" date="2020-06" db="EMBL/GenBank/DDBJ databases">
        <title>Helianthus annuus Genome sequencing and assembly Release 2.</title>
        <authorList>
            <person name="Gouzy J."/>
            <person name="Langlade N."/>
            <person name="Munos S."/>
        </authorList>
    </citation>
    <scope>NUCLEOTIDE SEQUENCE</scope>
    <source>
        <tissue evidence="1">Leaves</tissue>
    </source>
</reference>
<organism evidence="2 3">
    <name type="scientific">Helianthus annuus</name>
    <name type="common">Common sunflower</name>
    <dbReference type="NCBI Taxonomy" id="4232"/>
    <lineage>
        <taxon>Eukaryota</taxon>
        <taxon>Viridiplantae</taxon>
        <taxon>Streptophyta</taxon>
        <taxon>Embryophyta</taxon>
        <taxon>Tracheophyta</taxon>
        <taxon>Spermatophyta</taxon>
        <taxon>Magnoliopsida</taxon>
        <taxon>eudicotyledons</taxon>
        <taxon>Gunneridae</taxon>
        <taxon>Pentapetalae</taxon>
        <taxon>asterids</taxon>
        <taxon>campanulids</taxon>
        <taxon>Asterales</taxon>
        <taxon>Asteraceae</taxon>
        <taxon>Asteroideae</taxon>
        <taxon>Heliantheae alliance</taxon>
        <taxon>Heliantheae</taxon>
        <taxon>Helianthus</taxon>
    </lineage>
</organism>
<keyword evidence="3" id="KW-1185">Reference proteome</keyword>
<dbReference type="Gramene" id="mRNA:HanXRQr2_Chr08g0329541">
    <property type="protein sequence ID" value="CDS:HanXRQr2_Chr08g0329541.1"/>
    <property type="gene ID" value="HanXRQr2_Chr08g0329541"/>
</dbReference>
<protein>
    <submittedName>
        <fullName evidence="2">Uncharacterized protein</fullName>
    </submittedName>
</protein>
<dbReference type="EMBL" id="MNCJ02000323">
    <property type="protein sequence ID" value="KAF5794567.1"/>
    <property type="molecule type" value="Genomic_DNA"/>
</dbReference>
<sequence>MHSLIESYGYLILRTIFALSKPRTHVYNPQPPPVNPYINTQIVKLENITKIPHLLYFRRSKELHRR</sequence>
<proteinExistence type="predicted"/>
<dbReference type="Proteomes" id="UP000215914">
    <property type="component" value="Chromosome 8"/>
</dbReference>